<dbReference type="GO" id="GO:0005524">
    <property type="term" value="F:ATP binding"/>
    <property type="evidence" value="ECO:0007669"/>
    <property type="project" value="UniProtKB-UniRule"/>
</dbReference>
<dbReference type="PANTHER" id="PTHR47968:SF75">
    <property type="entry name" value="CENTROMERE-ASSOCIATED PROTEIN E"/>
    <property type="match status" value="1"/>
</dbReference>
<gene>
    <name evidence="9" type="ORF">VOLCADRAFT_61530</name>
</gene>
<dbReference type="InterPro" id="IPR027417">
    <property type="entry name" value="P-loop_NTPase"/>
</dbReference>
<dbReference type="eggNOG" id="KOG0242">
    <property type="taxonomic scope" value="Eukaryota"/>
</dbReference>
<dbReference type="Pfam" id="PF00225">
    <property type="entry name" value="Kinesin"/>
    <property type="match status" value="1"/>
</dbReference>
<sequence>MGTPRNGVAPSELNGSAQPPGKTEKVWVGVRIRPLLPHEKEAKEAVAWTAGNQSTLTCLAEEKNAYQQSTYQYDRVFGERTTSEEVYASAAQPMVRSAMKGYNCTLFAYGQTGSGKTTTMRSVMRHAAKDIFNYIAHSRDREFMLKMCAIEVYNEVVHDLFVDTDTNLKISDDKDRGPVVVDLTEQSIESEEHLLKMLKAVEGRRQVRETRMNQKSSRSHLVVRLYVESRAAPFSTGSLKDLAPVLSTINFVDLAGSERLSQASITTCSRGGLLLQASNINVSLLTLGKVIRALGKRGDHVPYRESNLTRILQPSLSGNSRMAIVCTLSPAAGSVENSRAALHFANHAKAVTMRPVMNEVRNEQALIHKMEAEIVELRRRLVGTGGQAQAGCWPAGTGGLWMHGGTTRILQDDRALVSNLLQQASAGLQGCSVLILK</sequence>
<dbReference type="GO" id="GO:0005874">
    <property type="term" value="C:microtubule"/>
    <property type="evidence" value="ECO:0007669"/>
    <property type="project" value="UniProtKB-KW"/>
</dbReference>
<evidence type="ECO:0000259" key="8">
    <source>
        <dbReference type="PROSITE" id="PS50067"/>
    </source>
</evidence>
<dbReference type="InterPro" id="IPR001752">
    <property type="entry name" value="Kinesin_motor_dom"/>
</dbReference>
<comment type="similarity">
    <text evidence="5 6">Belongs to the TRAFAC class myosin-kinesin ATPase superfamily. Kinesin family.</text>
</comment>
<evidence type="ECO:0000313" key="9">
    <source>
        <dbReference type="EMBL" id="EFJ47441.1"/>
    </source>
</evidence>
<dbReference type="GO" id="GO:0003777">
    <property type="term" value="F:microtubule motor activity"/>
    <property type="evidence" value="ECO:0007669"/>
    <property type="project" value="InterPro"/>
</dbReference>
<keyword evidence="6" id="KW-0493">Microtubule</keyword>
<feature type="domain" description="Kinesin motor" evidence="8">
    <location>
        <begin position="25"/>
        <end position="351"/>
    </location>
</feature>
<dbReference type="InterPro" id="IPR027640">
    <property type="entry name" value="Kinesin-like_fam"/>
</dbReference>
<reference evidence="9 10" key="1">
    <citation type="journal article" date="2010" name="Science">
        <title>Genomic analysis of organismal complexity in the multicellular green alga Volvox carteri.</title>
        <authorList>
            <person name="Prochnik S.E."/>
            <person name="Umen J."/>
            <person name="Nedelcu A.M."/>
            <person name="Hallmann A."/>
            <person name="Miller S.M."/>
            <person name="Nishii I."/>
            <person name="Ferris P."/>
            <person name="Kuo A."/>
            <person name="Mitros T."/>
            <person name="Fritz-Laylin L.K."/>
            <person name="Hellsten U."/>
            <person name="Chapman J."/>
            <person name="Simakov O."/>
            <person name="Rensing S.A."/>
            <person name="Terry A."/>
            <person name="Pangilinan J."/>
            <person name="Kapitonov V."/>
            <person name="Jurka J."/>
            <person name="Salamov A."/>
            <person name="Shapiro H."/>
            <person name="Schmutz J."/>
            <person name="Grimwood J."/>
            <person name="Lindquist E."/>
            <person name="Lucas S."/>
            <person name="Grigoriev I.V."/>
            <person name="Schmitt R."/>
            <person name="Kirk D."/>
            <person name="Rokhsar D.S."/>
        </authorList>
    </citation>
    <scope>NUCLEOTIDE SEQUENCE [LARGE SCALE GENOMIC DNA]</scope>
    <source>
        <strain evidence="10">f. Nagariensis / Eve</strain>
    </source>
</reference>
<evidence type="ECO:0000256" key="1">
    <source>
        <dbReference type="ARBA" id="ARBA00022741"/>
    </source>
</evidence>
<evidence type="ECO:0000256" key="2">
    <source>
        <dbReference type="ARBA" id="ARBA00022840"/>
    </source>
</evidence>
<feature type="binding site" evidence="5">
    <location>
        <begin position="110"/>
        <end position="117"/>
    </location>
    <ligand>
        <name>ATP</name>
        <dbReference type="ChEBI" id="CHEBI:30616"/>
    </ligand>
</feature>
<dbReference type="Proteomes" id="UP000001058">
    <property type="component" value="Unassembled WGS sequence"/>
</dbReference>
<evidence type="ECO:0000256" key="5">
    <source>
        <dbReference type="PROSITE-ProRule" id="PRU00283"/>
    </source>
</evidence>
<evidence type="ECO:0000256" key="6">
    <source>
        <dbReference type="RuleBase" id="RU000394"/>
    </source>
</evidence>
<dbReference type="PROSITE" id="PS00411">
    <property type="entry name" value="KINESIN_MOTOR_1"/>
    <property type="match status" value="1"/>
</dbReference>
<feature type="region of interest" description="Disordered" evidence="7">
    <location>
        <begin position="1"/>
        <end position="22"/>
    </location>
</feature>
<keyword evidence="4 5" id="KW-0505">Motor protein</keyword>
<keyword evidence="1 5" id="KW-0547">Nucleotide-binding</keyword>
<evidence type="ECO:0000256" key="3">
    <source>
        <dbReference type="ARBA" id="ARBA00023054"/>
    </source>
</evidence>
<dbReference type="PROSITE" id="PS50067">
    <property type="entry name" value="KINESIN_MOTOR_2"/>
    <property type="match status" value="1"/>
</dbReference>
<dbReference type="GO" id="GO:0007018">
    <property type="term" value="P:microtubule-based movement"/>
    <property type="evidence" value="ECO:0007669"/>
    <property type="project" value="InterPro"/>
</dbReference>
<evidence type="ECO:0000256" key="7">
    <source>
        <dbReference type="SAM" id="MobiDB-lite"/>
    </source>
</evidence>
<dbReference type="GeneID" id="9615714"/>
<dbReference type="GO" id="GO:0008017">
    <property type="term" value="F:microtubule binding"/>
    <property type="evidence" value="ECO:0007669"/>
    <property type="project" value="InterPro"/>
</dbReference>
<evidence type="ECO:0000256" key="4">
    <source>
        <dbReference type="ARBA" id="ARBA00023175"/>
    </source>
</evidence>
<organism evidence="10">
    <name type="scientific">Volvox carteri f. nagariensis</name>
    <dbReference type="NCBI Taxonomy" id="3068"/>
    <lineage>
        <taxon>Eukaryota</taxon>
        <taxon>Viridiplantae</taxon>
        <taxon>Chlorophyta</taxon>
        <taxon>core chlorophytes</taxon>
        <taxon>Chlorophyceae</taxon>
        <taxon>CS clade</taxon>
        <taxon>Chlamydomonadales</taxon>
        <taxon>Volvocaceae</taxon>
        <taxon>Volvox</taxon>
    </lineage>
</organism>
<keyword evidence="10" id="KW-1185">Reference proteome</keyword>
<dbReference type="PRINTS" id="PR00380">
    <property type="entry name" value="KINESINHEAVY"/>
</dbReference>
<dbReference type="EMBL" id="GL378345">
    <property type="protein sequence ID" value="EFJ47441.1"/>
    <property type="molecule type" value="Genomic_DNA"/>
</dbReference>
<dbReference type="InParanoid" id="D8TYR8"/>
<keyword evidence="2 5" id="KW-0067">ATP-binding</keyword>
<dbReference type="RefSeq" id="XP_002951630.1">
    <property type="nucleotide sequence ID" value="XM_002951584.1"/>
</dbReference>
<dbReference type="SMART" id="SM00129">
    <property type="entry name" value="KISc"/>
    <property type="match status" value="1"/>
</dbReference>
<keyword evidence="3" id="KW-0175">Coiled coil</keyword>
<protein>
    <recommendedName>
        <fullName evidence="6">Kinesin-like protein</fullName>
    </recommendedName>
</protein>
<accession>D8TYR8</accession>
<name>D8TYR8_VOLCA</name>
<dbReference type="AlphaFoldDB" id="D8TYR8"/>
<dbReference type="OrthoDB" id="3176171at2759"/>
<dbReference type="SUPFAM" id="SSF52540">
    <property type="entry name" value="P-loop containing nucleoside triphosphate hydrolases"/>
    <property type="match status" value="1"/>
</dbReference>
<dbReference type="STRING" id="3068.D8TYR8"/>
<dbReference type="InterPro" id="IPR036961">
    <property type="entry name" value="Kinesin_motor_dom_sf"/>
</dbReference>
<proteinExistence type="inferred from homology"/>
<dbReference type="Gene3D" id="3.40.850.10">
    <property type="entry name" value="Kinesin motor domain"/>
    <property type="match status" value="1"/>
</dbReference>
<dbReference type="KEGG" id="vcn:VOLCADRAFT_61530"/>
<evidence type="ECO:0000313" key="10">
    <source>
        <dbReference type="Proteomes" id="UP000001058"/>
    </source>
</evidence>
<dbReference type="PANTHER" id="PTHR47968">
    <property type="entry name" value="CENTROMERE PROTEIN E"/>
    <property type="match status" value="1"/>
</dbReference>
<dbReference type="InterPro" id="IPR019821">
    <property type="entry name" value="Kinesin_motor_CS"/>
</dbReference>